<dbReference type="Proteomes" id="UP000664032">
    <property type="component" value="Unassembled WGS sequence"/>
</dbReference>
<reference evidence="1" key="1">
    <citation type="submission" date="2021-10" db="EMBL/GenBank/DDBJ databases">
        <title>Psilocybe cubensis genome.</title>
        <authorList>
            <person name="Mckernan K.J."/>
            <person name="Crawford S."/>
            <person name="Trippe A."/>
            <person name="Kane L.T."/>
            <person name="Mclaughlin S."/>
        </authorList>
    </citation>
    <scope>NUCLEOTIDE SEQUENCE</scope>
    <source>
        <strain evidence="1">MGC-MH-2018</strain>
    </source>
</reference>
<comment type="caution">
    <text evidence="1">The sequence shown here is derived from an EMBL/GenBank/DDBJ whole genome shotgun (WGS) entry which is preliminary data.</text>
</comment>
<evidence type="ECO:0000313" key="2">
    <source>
        <dbReference type="Proteomes" id="UP000664032"/>
    </source>
</evidence>
<sequence length="1965" mass="222787">MTHVLTLNLAKSVAKTTTAMVAAQLPPFLAPFTPKYSLNLPSVCQNAYFTHRGNLGSSQALWWTPRDQHCQPNAVLLFIPGNPGLVDFYIPFLSTIHENYTHLNLGILAHSHLDHYAGLERKPEGRYSQGEFLSIQVQSTIEVLDAILSYYTPSTKIILVGHSVGSWIISQILKERKDYIKAVFLLFPTLSNIANTPNGKLLHPIFAPLSRHILSSFSFLIGFLPRSLLSALYSSWPEQQLRVLQNFLSSKTTIFSALTMGAEEMSTIKQLEAHILKENKEKIYAYYAQQDDWVGEERQVIFNLLDPDCQSSQVVQGSAGVPHAFCINHSETVARQCIHWLGSLLKSEFQARTFEEEYPELLVEYRRKQSESKLAPFDPYAQYVHPGSRPRKITVPLNNGSTSTSVRREESEVVPDSEAENDTDTSSKSSDDGDYSETSAQSSYGIKTRQHNRTDLPFSPRKSRSRKIIPVSDSESDENGLGRSVNEVPSGVRRSTRMKKVTKVRLDFDDDEYTDDDGVSERRRSKSHAKAKKNRVKSARPMYGHFRSIESLDQDPFSDDEDNEVLRQHRSICEKCHLAPAHKLLAAFQKKSKGKGKKRKRSTDDEFEQSDSEQTFIDLGGWVQCLKCPVSAHWKCLASNQRDEVLKAVRAKDLQKWEKDHPGEAIPALLKKTQLDIDQTTEFICGSCMRGGICMGCMDIVIHPDPSRLDSTFIPKTSDVAMSDAITQIEDNTVVPTLARELLFRCFTCKRLSHYRHLPKPAVLGDDPTIHEIAGHYQSKSWLCGDCSSYKYNLDKIIAWRPYPANALEPMTKQNETANYKAMLPREYLVKWQGKSYRRLEWVPHMWLVATNPSKLKNFISGGTKIELLQTPVEDINEDSMQVDAPVQNALFESESTASSAKPPKKTIISATSPLPDAEKRIPPSWKLIDRVLDVVLWRPVLKRQIKPFGKKVFRKKVIASEEEASEVDEERERITRLVSEKGEQPPPNLTETLDEWKEHSGKLIETDIDKVAWAFIKWNDLGYEEATWDSPPKIGEKGYDAFQTAFKRFIDSQSVEVPKHSKKYLETFDTRKSDAYKKYWLHDASKLDLGQDSRLKLMPFQVDGFNWLGSNWWNHQHCILADEMGLGKTVQIVSFLGYIAKIMKAFPSLVVVPNSTITNWVREFERWAPNLRVVPFYGEKVARDVLKQYELFHNHTSTDNLKAKFHVLITTYEALVNGKDFTSVFKSQPRWEVLVVDEGQRLKNDNSLLFKKLNELNSIHRIIMTGTPLNNNMRELFNLMNFLDPIEWKDLETLEKQHETLTEDLVKQLHQRLRPYFLRRIKSEVLDLPPKNEVIVPVSMAPLQKEIYRSILSHNLSLLNGLTQPSSGPGSIQKGRINNVLMQLRKCLQHPYLYDEGIEPRNLPAQETHEKLIDGSGKLRFLKALLPKLKSNGHRVLLFSQFVIALDVVEDFLQGEGYKFLRLDGNTKGAVRQKAMDEFNKPDSEYFIFLLTTRAGGVGINLYTADTVIIFDPDFNPHQAIARAYRFGQKKTCLVFKLMVKDSAEERIMQIGKKKLVLDHLIVQKINDDEDNGGEDVQSILTYGAQALFEPEESSRDITYTDNDIDKLLEKTEREAVKEAPKASGGLTFAFAKVWAAEKDALEDIGEEDQTDSWAQTLEKINQNRAKEQEKEAALSGRGARRKAADIAKNKIQVGVGGSESFNNKSKQSPGGSDAGSVYSGSDHQSEIESDIDNEIVDEDFIMNIDPVRQRPKPKVLRPVDDEYPECGLCKQHHGVAECHMVDRSENLAEYREMLILHPDDETWEDRCDAIQAIDEILYQRGHLSLIAGQPLHPLPPGAPPTVLQPRLPLPGRSNAQITPNPSVVKLDTTDFQQAESSKQALAKQDYSKKRQKISTASCCPVCGMGNHLLKDCSIIVAGSKSISENIMKLETRLAKEPSLQSTIDIMLNLLKKAKSRENIESKQ</sequence>
<dbReference type="EMBL" id="JAFIQS020000001">
    <property type="protein sequence ID" value="KAH9486576.1"/>
    <property type="molecule type" value="Genomic_DNA"/>
</dbReference>
<keyword evidence="2" id="KW-1185">Reference proteome</keyword>
<organism evidence="1 2">
    <name type="scientific">Psilocybe cubensis</name>
    <name type="common">Psychedelic mushroom</name>
    <name type="synonym">Stropharia cubensis</name>
    <dbReference type="NCBI Taxonomy" id="181762"/>
    <lineage>
        <taxon>Eukaryota</taxon>
        <taxon>Fungi</taxon>
        <taxon>Dikarya</taxon>
        <taxon>Basidiomycota</taxon>
        <taxon>Agaricomycotina</taxon>
        <taxon>Agaricomycetes</taxon>
        <taxon>Agaricomycetidae</taxon>
        <taxon>Agaricales</taxon>
        <taxon>Agaricineae</taxon>
        <taxon>Strophariaceae</taxon>
        <taxon>Psilocybe</taxon>
    </lineage>
</organism>
<gene>
    <name evidence="1" type="ORF">JR316_0000641</name>
</gene>
<proteinExistence type="predicted"/>
<accession>A0ACB8HF69</accession>
<evidence type="ECO:0000313" key="1">
    <source>
        <dbReference type="EMBL" id="KAH9486576.1"/>
    </source>
</evidence>
<protein>
    <submittedName>
        <fullName evidence="1">Chromatin remodeling factor mit1</fullName>
    </submittedName>
</protein>
<name>A0ACB8HF69_PSICU</name>